<evidence type="ECO:0000256" key="7">
    <source>
        <dbReference type="ARBA" id="ARBA00025067"/>
    </source>
</evidence>
<dbReference type="AlphaFoldDB" id="A0A7W5Z1Z2"/>
<reference evidence="10 11" key="1">
    <citation type="submission" date="2020-08" db="EMBL/GenBank/DDBJ databases">
        <title>Genomic Encyclopedia of Type Strains, Phase IV (KMG-IV): sequencing the most valuable type-strain genomes for metagenomic binning, comparative biology and taxonomic classification.</title>
        <authorList>
            <person name="Goeker M."/>
        </authorList>
    </citation>
    <scope>NUCLEOTIDE SEQUENCE [LARGE SCALE GENOMIC DNA]</scope>
    <source>
        <strain evidence="10 11">DSM 28760</strain>
    </source>
</reference>
<dbReference type="InterPro" id="IPR012259">
    <property type="entry name" value="DHFR"/>
</dbReference>
<keyword evidence="11" id="KW-1185">Reference proteome</keyword>
<comment type="caution">
    <text evidence="10">The sequence shown here is derived from an EMBL/GenBank/DDBJ whole genome shotgun (WGS) entry which is preliminary data.</text>
</comment>
<evidence type="ECO:0000256" key="8">
    <source>
        <dbReference type="RuleBase" id="RU004474"/>
    </source>
</evidence>
<dbReference type="PROSITE" id="PS51330">
    <property type="entry name" value="DHFR_2"/>
    <property type="match status" value="1"/>
</dbReference>
<dbReference type="PROSITE" id="PS00075">
    <property type="entry name" value="DHFR_1"/>
    <property type="match status" value="1"/>
</dbReference>
<feature type="domain" description="DHFR" evidence="9">
    <location>
        <begin position="15"/>
        <end position="189"/>
    </location>
</feature>
<dbReference type="PANTHER" id="PTHR48069:SF3">
    <property type="entry name" value="DIHYDROFOLATE REDUCTASE"/>
    <property type="match status" value="1"/>
</dbReference>
<dbReference type="GO" id="GO:0050661">
    <property type="term" value="F:NADP binding"/>
    <property type="evidence" value="ECO:0007669"/>
    <property type="project" value="InterPro"/>
</dbReference>
<evidence type="ECO:0000256" key="1">
    <source>
        <dbReference type="ARBA" id="ARBA00004903"/>
    </source>
</evidence>
<gene>
    <name evidence="10" type="ORF">FHS81_000581</name>
</gene>
<protein>
    <recommendedName>
        <fullName evidence="3">dihydrofolate reductase</fullName>
        <ecNumber evidence="3">1.5.1.3</ecNumber>
    </recommendedName>
</protein>
<evidence type="ECO:0000259" key="9">
    <source>
        <dbReference type="PROSITE" id="PS51330"/>
    </source>
</evidence>
<dbReference type="GO" id="GO:0046655">
    <property type="term" value="P:folic acid metabolic process"/>
    <property type="evidence" value="ECO:0007669"/>
    <property type="project" value="TreeGrafter"/>
</dbReference>
<evidence type="ECO:0000256" key="2">
    <source>
        <dbReference type="ARBA" id="ARBA00009539"/>
    </source>
</evidence>
<evidence type="ECO:0000256" key="4">
    <source>
        <dbReference type="ARBA" id="ARBA00022563"/>
    </source>
</evidence>
<proteinExistence type="inferred from homology"/>
<dbReference type="CDD" id="cd00209">
    <property type="entry name" value="DHFR"/>
    <property type="match status" value="1"/>
</dbReference>
<dbReference type="UniPathway" id="UPA00077">
    <property type="reaction ID" value="UER00158"/>
</dbReference>
<name>A0A7W5Z1Z2_9HYPH</name>
<dbReference type="EMBL" id="JACICC010000001">
    <property type="protein sequence ID" value="MBB3808527.1"/>
    <property type="molecule type" value="Genomic_DNA"/>
</dbReference>
<keyword evidence="6 10" id="KW-0560">Oxidoreductase</keyword>
<sequence length="209" mass="22014">MMMQAGSIPAAQHRPLIIVAAVARNGVIGAGNALPWRLGSDLARFRALTMGRPLIMGRKTFESLPPARAGGKGRLPGRSLVVLTRSGFATSPDDGEVLQARDLAGAIGLADELARRDGAGEIVIAGGDDVFSQALPLVSGLHLTLVDASPEGDAFFPAIDNSVFHEVSREAHQPGPRDDHAFVFVDYERRQPAASQLKPQAGQESYGGT</sequence>
<dbReference type="Gene3D" id="3.40.430.10">
    <property type="entry name" value="Dihydrofolate Reductase, subunit A"/>
    <property type="match status" value="1"/>
</dbReference>
<dbReference type="SUPFAM" id="SSF53597">
    <property type="entry name" value="Dihydrofolate reductase-like"/>
    <property type="match status" value="1"/>
</dbReference>
<evidence type="ECO:0000256" key="5">
    <source>
        <dbReference type="ARBA" id="ARBA00022857"/>
    </source>
</evidence>
<evidence type="ECO:0000313" key="11">
    <source>
        <dbReference type="Proteomes" id="UP000537592"/>
    </source>
</evidence>
<dbReference type="EC" id="1.5.1.3" evidence="3"/>
<dbReference type="GO" id="GO:0006730">
    <property type="term" value="P:one-carbon metabolic process"/>
    <property type="evidence" value="ECO:0007669"/>
    <property type="project" value="UniProtKB-KW"/>
</dbReference>
<dbReference type="RefSeq" id="WP_246374404.1">
    <property type="nucleotide sequence ID" value="NZ_JACICC010000001.1"/>
</dbReference>
<comment type="pathway">
    <text evidence="1">Cofactor biosynthesis; tetrahydrofolate biosynthesis; 5,6,7,8-tetrahydrofolate from 7,8-dihydrofolate: step 1/1.</text>
</comment>
<dbReference type="Proteomes" id="UP000537592">
    <property type="component" value="Unassembled WGS sequence"/>
</dbReference>
<keyword evidence="5" id="KW-0521">NADP</keyword>
<dbReference type="InterPro" id="IPR024072">
    <property type="entry name" value="DHFR-like_dom_sf"/>
</dbReference>
<comment type="function">
    <text evidence="7">Key enzyme in folate metabolism. Catalyzes an essential reaction for de novo glycine and purine synthesis, and for DNA precursor synthesis.</text>
</comment>
<dbReference type="GO" id="GO:0046452">
    <property type="term" value="P:dihydrofolate metabolic process"/>
    <property type="evidence" value="ECO:0007669"/>
    <property type="project" value="TreeGrafter"/>
</dbReference>
<dbReference type="Pfam" id="PF00186">
    <property type="entry name" value="DHFR_1"/>
    <property type="match status" value="1"/>
</dbReference>
<dbReference type="InterPro" id="IPR017925">
    <property type="entry name" value="DHFR_CS"/>
</dbReference>
<dbReference type="GO" id="GO:0046654">
    <property type="term" value="P:tetrahydrofolate biosynthetic process"/>
    <property type="evidence" value="ECO:0007669"/>
    <property type="project" value="UniProtKB-UniPathway"/>
</dbReference>
<dbReference type="InterPro" id="IPR001796">
    <property type="entry name" value="DHFR_dom"/>
</dbReference>
<evidence type="ECO:0000256" key="6">
    <source>
        <dbReference type="ARBA" id="ARBA00023002"/>
    </source>
</evidence>
<accession>A0A7W5Z1Z2</accession>
<dbReference type="PIRSF" id="PIRSF000194">
    <property type="entry name" value="DHFR"/>
    <property type="match status" value="1"/>
</dbReference>
<dbReference type="GO" id="GO:0005829">
    <property type="term" value="C:cytosol"/>
    <property type="evidence" value="ECO:0007669"/>
    <property type="project" value="TreeGrafter"/>
</dbReference>
<dbReference type="GO" id="GO:0004146">
    <property type="term" value="F:dihydrofolate reductase activity"/>
    <property type="evidence" value="ECO:0007669"/>
    <property type="project" value="UniProtKB-EC"/>
</dbReference>
<comment type="similarity">
    <text evidence="2 8">Belongs to the dihydrofolate reductase family.</text>
</comment>
<evidence type="ECO:0000256" key="3">
    <source>
        <dbReference type="ARBA" id="ARBA00012856"/>
    </source>
</evidence>
<dbReference type="PRINTS" id="PR00070">
    <property type="entry name" value="DHFR"/>
</dbReference>
<organism evidence="10 11">
    <name type="scientific">Pseudochelatococcus contaminans</name>
    <dbReference type="NCBI Taxonomy" id="1538103"/>
    <lineage>
        <taxon>Bacteria</taxon>
        <taxon>Pseudomonadati</taxon>
        <taxon>Pseudomonadota</taxon>
        <taxon>Alphaproteobacteria</taxon>
        <taxon>Hyphomicrobiales</taxon>
        <taxon>Chelatococcaceae</taxon>
        <taxon>Pseudochelatococcus</taxon>
    </lineage>
</organism>
<evidence type="ECO:0000313" key="10">
    <source>
        <dbReference type="EMBL" id="MBB3808527.1"/>
    </source>
</evidence>
<keyword evidence="4" id="KW-0554">One-carbon metabolism</keyword>
<dbReference type="PANTHER" id="PTHR48069">
    <property type="entry name" value="DIHYDROFOLATE REDUCTASE"/>
    <property type="match status" value="1"/>
</dbReference>